<evidence type="ECO:0000256" key="1">
    <source>
        <dbReference type="SAM" id="MobiDB-lite"/>
    </source>
</evidence>
<reference evidence="2 3" key="1">
    <citation type="submission" date="2014-03" db="EMBL/GenBank/DDBJ databases">
        <title>Genome sequencing of lytic Listeria phages.</title>
        <authorList>
            <person name="Woolston J."/>
            <person name="Rajanna C."/>
            <person name="Abuladze T."/>
            <person name="Li M."/>
            <person name="Anderson B."/>
            <person name="Sulakvelidze A."/>
        </authorList>
    </citation>
    <scope>NUCLEOTIDE SEQUENCE [LARGE SCALE GENOMIC DNA]</scope>
</reference>
<evidence type="ECO:0000313" key="2">
    <source>
        <dbReference type="EMBL" id="AID17573.1"/>
    </source>
</evidence>
<proteinExistence type="predicted"/>
<name>A0A068C884_9CAUD</name>
<evidence type="ECO:0000313" key="3">
    <source>
        <dbReference type="Proteomes" id="UP000027392"/>
    </source>
</evidence>
<organism evidence="2 3">
    <name type="scientific">Listeria phage LMTA-57</name>
    <dbReference type="NCBI Taxonomy" id="1486414"/>
    <lineage>
        <taxon>Viruses</taxon>
        <taxon>Duplodnaviria</taxon>
        <taxon>Heunggongvirae</taxon>
        <taxon>Uroviricota</taxon>
        <taxon>Caudoviricetes</taxon>
        <taxon>Herelleviridae</taxon>
        <taxon>Jasinskavirinae</taxon>
        <taxon>Pecentumvirus</taxon>
        <taxon>Pecentumvirus LMSP25</taxon>
    </lineage>
</organism>
<sequence length="62" mass="6612">MGGSEKYVQGKGASLTTSANITVNMNGDSSKDKKTAGKAVGDAVAKSYKEQSEFFSKQYKRT</sequence>
<dbReference type="GeneID" id="54983653"/>
<accession>A0A068C884</accession>
<protein>
    <submittedName>
        <fullName evidence="2">DNA transfer protein</fullName>
    </submittedName>
</protein>
<dbReference type="Proteomes" id="UP000027392">
    <property type="component" value="Segment"/>
</dbReference>
<dbReference type="EMBL" id="KJ591605">
    <property type="protein sequence ID" value="AID17573.1"/>
    <property type="molecule type" value="Genomic_DNA"/>
</dbReference>
<dbReference type="RefSeq" id="YP_009793422.1">
    <property type="nucleotide sequence ID" value="NC_047871.1"/>
</dbReference>
<feature type="compositionally biased region" description="Polar residues" evidence="1">
    <location>
        <begin position="18"/>
        <end position="28"/>
    </location>
</feature>
<dbReference type="KEGG" id="vg:54983653"/>
<feature type="region of interest" description="Disordered" evidence="1">
    <location>
        <begin position="18"/>
        <end position="39"/>
    </location>
</feature>